<dbReference type="InterPro" id="IPR024775">
    <property type="entry name" value="DinB-like"/>
</dbReference>
<name>A0A1I6YED3_9BACT</name>
<organism evidence="2 3">
    <name type="scientific">Algoriphagus locisalis</name>
    <dbReference type="NCBI Taxonomy" id="305507"/>
    <lineage>
        <taxon>Bacteria</taxon>
        <taxon>Pseudomonadati</taxon>
        <taxon>Bacteroidota</taxon>
        <taxon>Cytophagia</taxon>
        <taxon>Cytophagales</taxon>
        <taxon>Cyclobacteriaceae</taxon>
        <taxon>Algoriphagus</taxon>
    </lineage>
</organism>
<dbReference type="Pfam" id="PF12867">
    <property type="entry name" value="DinB_2"/>
    <property type="match status" value="1"/>
</dbReference>
<evidence type="ECO:0000259" key="1">
    <source>
        <dbReference type="Pfam" id="PF12867"/>
    </source>
</evidence>
<sequence>MKMKNIPEVWLRGPLPDYPSELQPIAHAILQAQEEIHLLMKDFPSQMLWEKPAGMASPAFHLQHIAGVLDRMASYANAKKLSTEQFAYLKAEGVKSEELTTEQLVKVLDNQIQMFLQLLSQTDPATITDYRSVGRAELPSTVGGLLFHAAEHMQRHFGQLLVTVKVLQK</sequence>
<dbReference type="STRING" id="305507.SAMN04489724_0962"/>
<evidence type="ECO:0000313" key="2">
    <source>
        <dbReference type="EMBL" id="SFT48762.1"/>
    </source>
</evidence>
<dbReference type="EMBL" id="FPBF01000001">
    <property type="protein sequence ID" value="SFT48762.1"/>
    <property type="molecule type" value="Genomic_DNA"/>
</dbReference>
<dbReference type="Proteomes" id="UP000199673">
    <property type="component" value="Unassembled WGS sequence"/>
</dbReference>
<dbReference type="SUPFAM" id="SSF109854">
    <property type="entry name" value="DinB/YfiT-like putative metalloenzymes"/>
    <property type="match status" value="1"/>
</dbReference>
<dbReference type="AlphaFoldDB" id="A0A1I6YED3"/>
<feature type="domain" description="DinB-like" evidence="1">
    <location>
        <begin position="31"/>
        <end position="160"/>
    </location>
</feature>
<gene>
    <name evidence="2" type="ORF">SAMN04489724_0962</name>
</gene>
<dbReference type="RefSeq" id="WP_425285301.1">
    <property type="nucleotide sequence ID" value="NZ_FPBF01000001.1"/>
</dbReference>
<dbReference type="InterPro" id="IPR034660">
    <property type="entry name" value="DinB/YfiT-like"/>
</dbReference>
<keyword evidence="3" id="KW-1185">Reference proteome</keyword>
<proteinExistence type="predicted"/>
<dbReference type="Gene3D" id="1.20.120.450">
    <property type="entry name" value="dinb family like domain"/>
    <property type="match status" value="1"/>
</dbReference>
<protein>
    <submittedName>
        <fullName evidence="2">DinB superfamily protein</fullName>
    </submittedName>
</protein>
<evidence type="ECO:0000313" key="3">
    <source>
        <dbReference type="Proteomes" id="UP000199673"/>
    </source>
</evidence>
<reference evidence="3" key="1">
    <citation type="submission" date="2016-10" db="EMBL/GenBank/DDBJ databases">
        <authorList>
            <person name="Varghese N."/>
            <person name="Submissions S."/>
        </authorList>
    </citation>
    <scope>NUCLEOTIDE SEQUENCE [LARGE SCALE GENOMIC DNA]</scope>
    <source>
        <strain evidence="3">DSM 23445</strain>
    </source>
</reference>
<accession>A0A1I6YED3</accession>